<dbReference type="Gene3D" id="1.10.3210.10">
    <property type="entry name" value="Hypothetical protein af1432"/>
    <property type="match status" value="1"/>
</dbReference>
<proteinExistence type="inferred from homology"/>
<dbReference type="PIRSF" id="PIRSF006288">
    <property type="entry name" value="PII_uridyltransf"/>
    <property type="match status" value="1"/>
</dbReference>
<dbReference type="SUPFAM" id="SSF109604">
    <property type="entry name" value="HD-domain/PDEase-like"/>
    <property type="match status" value="1"/>
</dbReference>
<keyword evidence="5 7" id="KW-0460">Magnesium</keyword>
<comment type="similarity">
    <text evidence="7">Belongs to the GlnD family.</text>
</comment>
<comment type="catalytic activity">
    <reaction evidence="7">
        <text>[protein-PII]-uridylyl-L-tyrosine + H2O = [protein-PII]-L-tyrosine + UMP + H(+)</text>
        <dbReference type="Rhea" id="RHEA:48600"/>
        <dbReference type="Rhea" id="RHEA-COMP:12147"/>
        <dbReference type="Rhea" id="RHEA-COMP:12148"/>
        <dbReference type="ChEBI" id="CHEBI:15377"/>
        <dbReference type="ChEBI" id="CHEBI:15378"/>
        <dbReference type="ChEBI" id="CHEBI:46858"/>
        <dbReference type="ChEBI" id="CHEBI:57865"/>
        <dbReference type="ChEBI" id="CHEBI:90602"/>
    </reaction>
</comment>
<dbReference type="Proteomes" id="UP000254209">
    <property type="component" value="Unassembled WGS sequence"/>
</dbReference>
<dbReference type="InterPro" id="IPR013546">
    <property type="entry name" value="PII_UdlTrfase/GS_AdlTrfase"/>
</dbReference>
<comment type="activity regulation">
    <text evidence="7">Uridylyltransferase (UTase) activity is inhibited by glutamine, while glutamine activates uridylyl-removing (UR) activity.</text>
</comment>
<dbReference type="GO" id="GO:0008081">
    <property type="term" value="F:phosphoric diester hydrolase activity"/>
    <property type="evidence" value="ECO:0007669"/>
    <property type="project" value="UniProtKB-UniRule"/>
</dbReference>
<dbReference type="InterPro" id="IPR006674">
    <property type="entry name" value="HD_domain"/>
</dbReference>
<name>A0A376BN16_9NEIS</name>
<keyword evidence="6 7" id="KW-0511">Multifunctional enzyme</keyword>
<comment type="caution">
    <text evidence="7">Lacks conserved residue(s) required for the propagation of feature annotation.</text>
</comment>
<comment type="catalytic activity">
    <reaction evidence="7">
        <text>[protein-PII]-L-tyrosine + UTP = [protein-PII]-uridylyl-L-tyrosine + diphosphate</text>
        <dbReference type="Rhea" id="RHEA:13673"/>
        <dbReference type="Rhea" id="RHEA-COMP:12147"/>
        <dbReference type="Rhea" id="RHEA-COMP:12148"/>
        <dbReference type="ChEBI" id="CHEBI:33019"/>
        <dbReference type="ChEBI" id="CHEBI:46398"/>
        <dbReference type="ChEBI" id="CHEBI:46858"/>
        <dbReference type="ChEBI" id="CHEBI:90602"/>
        <dbReference type="EC" id="2.7.7.59"/>
    </reaction>
</comment>
<evidence type="ECO:0000256" key="3">
    <source>
        <dbReference type="ARBA" id="ARBA00022737"/>
    </source>
</evidence>
<dbReference type="EC" id="2.7.7.59" evidence="7"/>
<dbReference type="InterPro" id="IPR010043">
    <property type="entry name" value="UTase/UR"/>
</dbReference>
<dbReference type="GO" id="GO:0008773">
    <property type="term" value="F:[protein-PII] uridylyltransferase activity"/>
    <property type="evidence" value="ECO:0007669"/>
    <property type="project" value="UniProtKB-UniRule"/>
</dbReference>
<reference evidence="10 11" key="1">
    <citation type="submission" date="2018-06" db="EMBL/GenBank/DDBJ databases">
        <authorList>
            <consortium name="Pathogen Informatics"/>
            <person name="Doyle S."/>
        </authorList>
    </citation>
    <scope>NUCLEOTIDE SEQUENCE [LARGE SCALE GENOMIC DNA]</scope>
    <source>
        <strain evidence="10 11">NCTC10283</strain>
    </source>
</reference>
<dbReference type="InterPro" id="IPR045865">
    <property type="entry name" value="ACT-like_dom_sf"/>
</dbReference>
<comment type="domain">
    <text evidence="7">Has four distinct domains: an N-terminal nucleotidyltransferase (NT) domain responsible for UTase activity, a central HD domain that encodes UR activity, and two C-terminal ACT domains that seem to have a role in glutamine sensing.</text>
</comment>
<evidence type="ECO:0000259" key="8">
    <source>
        <dbReference type="PROSITE" id="PS51671"/>
    </source>
</evidence>
<dbReference type="GO" id="GO:0006808">
    <property type="term" value="P:regulation of nitrogen utilization"/>
    <property type="evidence" value="ECO:0007669"/>
    <property type="project" value="UniProtKB-UniRule"/>
</dbReference>
<dbReference type="AlphaFoldDB" id="A0A376BN16"/>
<feature type="domain" description="HD" evidence="9">
    <location>
        <begin position="474"/>
        <end position="596"/>
    </location>
</feature>
<dbReference type="CDD" id="cd00077">
    <property type="entry name" value="HDc"/>
    <property type="match status" value="1"/>
</dbReference>
<dbReference type="InterPro" id="IPR003607">
    <property type="entry name" value="HD/PDEase_dom"/>
</dbReference>
<dbReference type="EC" id="3.1.4.-" evidence="7"/>
<dbReference type="PROSITE" id="PS51831">
    <property type="entry name" value="HD"/>
    <property type="match status" value="1"/>
</dbReference>
<keyword evidence="3" id="KW-0677">Repeat</keyword>
<feature type="domain" description="ACT" evidence="8">
    <location>
        <begin position="818"/>
        <end position="885"/>
    </location>
</feature>
<organism evidence="10 11">
    <name type="scientific">Alysiella crassa</name>
    <dbReference type="NCBI Taxonomy" id="153491"/>
    <lineage>
        <taxon>Bacteria</taxon>
        <taxon>Pseudomonadati</taxon>
        <taxon>Pseudomonadota</taxon>
        <taxon>Betaproteobacteria</taxon>
        <taxon>Neisseriales</taxon>
        <taxon>Neisseriaceae</taxon>
        <taxon>Alysiella</taxon>
    </lineage>
</organism>
<dbReference type="SUPFAM" id="SSF55021">
    <property type="entry name" value="ACT-like"/>
    <property type="match status" value="1"/>
</dbReference>
<dbReference type="CDD" id="cd04899">
    <property type="entry name" value="ACT_ACR-UUR-like_2"/>
    <property type="match status" value="1"/>
</dbReference>
<evidence type="ECO:0000256" key="7">
    <source>
        <dbReference type="HAMAP-Rule" id="MF_00277"/>
    </source>
</evidence>
<dbReference type="InterPro" id="IPR043519">
    <property type="entry name" value="NT_sf"/>
</dbReference>
<evidence type="ECO:0000313" key="11">
    <source>
        <dbReference type="Proteomes" id="UP000254209"/>
    </source>
</evidence>
<dbReference type="PANTHER" id="PTHR47320">
    <property type="entry name" value="BIFUNCTIONAL URIDYLYLTRANSFERASE/URIDYLYL-REMOVING ENZYME"/>
    <property type="match status" value="1"/>
</dbReference>
<dbReference type="HAMAP" id="MF_00277">
    <property type="entry name" value="PII_uridylyl_transf"/>
    <property type="match status" value="1"/>
</dbReference>
<keyword evidence="1 7" id="KW-0808">Transferase</keyword>
<keyword evidence="4 7" id="KW-0378">Hydrolase</keyword>
<dbReference type="SUPFAM" id="SSF81301">
    <property type="entry name" value="Nucleotidyltransferase"/>
    <property type="match status" value="1"/>
</dbReference>
<sequence length="885" mass="102369">MRTKWLESLEYGGVFGTHGTPYRPIFRQPEKNFINLIQKKKTKTMPPIAQTLHAAKWQAIETYLADRRPLNYFRHHTVAVENALCAWWAELFSEHEELSLLAIGGFGRKELYPHSDLDLAIAAPHELTDAQHQKITQFIQILWDNQLAPAIKSGSLKQLAESAKHDLTADTAFLETRFLAGSLKTAQNFQILLHNQRDTAQFIEGKLLEMSQRHAKQPAFALEPNIKNGVGGLRDIHTMMWLAKVQNLRADFNHLQKNQVINHIESGMLRSSYRTLAKLRIELHLAAGRAEDRLIFDLQNTVAANLGYGNQAQQAIEQLMRQFYRAAKNISQLNQIIIPMLRERIYVNYPRMTHELDEHYYHINHQIAIKNLHLFEEQPEHIFGIVQKLQANNDVHTIAPKTLRAWWTAVQKLDSDFYANPIHRAQFLSFFQMGTGLSATMRLLNLYGVLAKYLPAWDKIVGLLQHDLFHVYPVDDHILMVLRNVRRLAIESHSHELPFASSLMQGFEKKYVLYLAALFHDIAKGRNGDHAKLGVADALAFATDHRLPENDGELLAWLVEHHLLFSIVAQKQDIHDPEVVQKFCQTVDSTEKLTALYLLTVADMRGTNPKIWNTWKAQLLETLFQAALKYLSGEHANRQTLAWHRKQQAFDLLKQNHDEKRIRQLWQALGDAYFVYYDETEISWQLPELIDDFEQSCVRMKTQADRLHVLVYMRNRERLFTRICRLISQHGLDILAAKALITAHDFILDEFILQLPEQFNGNDMARIQNHLLFQLQEFIQGKRDVSHHAQAPSRRARYQPIAPHIQLTPDTERAEWYSLEITAINRPALLADITEVFAQHKVRLYHAKIATLADRVEDVFLLHCPYLDNTNKELAFQTDLLKVLG</sequence>
<dbReference type="InterPro" id="IPR002912">
    <property type="entry name" value="ACT_dom"/>
</dbReference>
<dbReference type="PANTHER" id="PTHR47320:SF1">
    <property type="entry name" value="BIFUNCTIONAL URIDYLYLTRANSFERASE_URIDYLYL-REMOVING ENZYME"/>
    <property type="match status" value="1"/>
</dbReference>
<evidence type="ECO:0000256" key="5">
    <source>
        <dbReference type="ARBA" id="ARBA00022842"/>
    </source>
</evidence>
<accession>A0A376BN16</accession>
<dbReference type="NCBIfam" id="TIGR01693">
    <property type="entry name" value="UTase_glnD"/>
    <property type="match status" value="1"/>
</dbReference>
<evidence type="ECO:0000313" key="10">
    <source>
        <dbReference type="EMBL" id="SSY71060.1"/>
    </source>
</evidence>
<protein>
    <recommendedName>
        <fullName evidence="7">Bifunctional uridylyltransferase/uridylyl-removing enzyme</fullName>
        <shortName evidence="7">UTase/UR</shortName>
    </recommendedName>
    <alternativeName>
        <fullName evidence="7">Bifunctional [protein-PII] modification enzyme</fullName>
    </alternativeName>
    <alternativeName>
        <fullName evidence="7">Bifunctional nitrogen sensor protein</fullName>
    </alternativeName>
    <domain>
        <recommendedName>
            <fullName evidence="7">[Protein-PII] uridylyltransferase</fullName>
            <shortName evidence="7">PII uridylyltransferase</shortName>
            <shortName evidence="7">UTase</shortName>
            <ecNumber evidence="7">2.7.7.59</ecNumber>
        </recommendedName>
    </domain>
    <domain>
        <recommendedName>
            <fullName evidence="7">[Protein-PII]-UMP uridylyl-removing enzyme</fullName>
            <shortName evidence="7">UR</shortName>
            <ecNumber evidence="7">3.1.4.-</ecNumber>
        </recommendedName>
    </domain>
</protein>
<dbReference type="Pfam" id="PF01966">
    <property type="entry name" value="HD"/>
    <property type="match status" value="1"/>
</dbReference>
<evidence type="ECO:0000256" key="2">
    <source>
        <dbReference type="ARBA" id="ARBA00022695"/>
    </source>
</evidence>
<dbReference type="EMBL" id="UFSO01000002">
    <property type="protein sequence ID" value="SSY71060.1"/>
    <property type="molecule type" value="Genomic_DNA"/>
</dbReference>
<evidence type="ECO:0000259" key="9">
    <source>
        <dbReference type="PROSITE" id="PS51831"/>
    </source>
</evidence>
<keyword evidence="2 7" id="KW-0548">Nucleotidyltransferase</keyword>
<dbReference type="SMART" id="SM00471">
    <property type="entry name" value="HDc"/>
    <property type="match status" value="1"/>
</dbReference>
<dbReference type="SUPFAM" id="SSF81593">
    <property type="entry name" value="Nucleotidyltransferase substrate binding subunit/domain"/>
    <property type="match status" value="1"/>
</dbReference>
<feature type="domain" description="ACT" evidence="8">
    <location>
        <begin position="708"/>
        <end position="786"/>
    </location>
</feature>
<evidence type="ECO:0000256" key="6">
    <source>
        <dbReference type="ARBA" id="ARBA00023268"/>
    </source>
</evidence>
<evidence type="ECO:0000256" key="1">
    <source>
        <dbReference type="ARBA" id="ARBA00022679"/>
    </source>
</evidence>
<comment type="function">
    <text evidence="7">Modifies, by uridylylation and deuridylylation, the PII regulatory proteins (GlnB and homologs), in response to the nitrogen status of the cell that GlnD senses through the glutamine level. Under low glutamine levels, catalyzes the conversion of the PII proteins and UTP to PII-UMP and PPi, while under higher glutamine levels, GlnD hydrolyzes PII-UMP to PII and UMP (deuridylylation). Thus, controls uridylylation state and activity of the PII proteins, and plays an important role in the regulation of nitrogen metabolism.</text>
</comment>
<evidence type="ECO:0000256" key="4">
    <source>
        <dbReference type="ARBA" id="ARBA00022801"/>
    </source>
</evidence>
<comment type="cofactor">
    <cofactor evidence="7">
        <name>Mg(2+)</name>
        <dbReference type="ChEBI" id="CHEBI:18420"/>
    </cofactor>
</comment>
<dbReference type="CDD" id="cd04900">
    <property type="entry name" value="ACT_UUR-like_1"/>
    <property type="match status" value="1"/>
</dbReference>
<keyword evidence="11" id="KW-1185">Reference proteome</keyword>
<dbReference type="PROSITE" id="PS51671">
    <property type="entry name" value="ACT"/>
    <property type="match status" value="2"/>
</dbReference>
<dbReference type="STRING" id="1120980.GCA_000745955_02232"/>
<feature type="region of interest" description="Uridylyltransferase" evidence="7">
    <location>
        <begin position="1"/>
        <end position="356"/>
    </location>
</feature>
<dbReference type="Pfam" id="PF08335">
    <property type="entry name" value="GlnD_UR_UTase"/>
    <property type="match status" value="1"/>
</dbReference>
<gene>
    <name evidence="7" type="primary">glnD</name>
    <name evidence="10" type="ORF">NCTC10283_01196</name>
</gene>